<name>A0A1Q9E6U1_SYMMI</name>
<feature type="compositionally biased region" description="Low complexity" evidence="1">
    <location>
        <begin position="98"/>
        <end position="122"/>
    </location>
</feature>
<gene>
    <name evidence="3" type="ORF">AK812_SmicGene13950</name>
</gene>
<dbReference type="AlphaFoldDB" id="A0A1Q9E6U1"/>
<dbReference type="CDD" id="cd00143">
    <property type="entry name" value="PP2Cc"/>
    <property type="match status" value="1"/>
</dbReference>
<proteinExistence type="predicted"/>
<evidence type="ECO:0000256" key="1">
    <source>
        <dbReference type="SAM" id="MobiDB-lite"/>
    </source>
</evidence>
<dbReference type="SUPFAM" id="SSF81606">
    <property type="entry name" value="PP2C-like"/>
    <property type="match status" value="1"/>
</dbReference>
<dbReference type="InterPro" id="IPR036457">
    <property type="entry name" value="PPM-type-like_dom_sf"/>
</dbReference>
<dbReference type="OrthoDB" id="10264738at2759"/>
<feature type="domain" description="PPM-type phosphatase" evidence="2">
    <location>
        <begin position="181"/>
        <end position="457"/>
    </location>
</feature>
<organism evidence="3 4">
    <name type="scientific">Symbiodinium microadriaticum</name>
    <name type="common">Dinoflagellate</name>
    <name type="synonym">Zooxanthella microadriatica</name>
    <dbReference type="NCBI Taxonomy" id="2951"/>
    <lineage>
        <taxon>Eukaryota</taxon>
        <taxon>Sar</taxon>
        <taxon>Alveolata</taxon>
        <taxon>Dinophyceae</taxon>
        <taxon>Suessiales</taxon>
        <taxon>Symbiodiniaceae</taxon>
        <taxon>Symbiodinium</taxon>
    </lineage>
</organism>
<evidence type="ECO:0000313" key="4">
    <source>
        <dbReference type="Proteomes" id="UP000186817"/>
    </source>
</evidence>
<keyword evidence="4" id="KW-1185">Reference proteome</keyword>
<evidence type="ECO:0000259" key="2">
    <source>
        <dbReference type="PROSITE" id="PS51746"/>
    </source>
</evidence>
<dbReference type="PROSITE" id="PS51746">
    <property type="entry name" value="PPM_2"/>
    <property type="match status" value="1"/>
</dbReference>
<feature type="region of interest" description="Disordered" evidence="1">
    <location>
        <begin position="90"/>
        <end position="131"/>
    </location>
</feature>
<evidence type="ECO:0000313" key="3">
    <source>
        <dbReference type="EMBL" id="OLQ03128.1"/>
    </source>
</evidence>
<comment type="caution">
    <text evidence="3">The sequence shown here is derived from an EMBL/GenBank/DDBJ whole genome shotgun (WGS) entry which is preliminary data.</text>
</comment>
<dbReference type="GO" id="GO:0004722">
    <property type="term" value="F:protein serine/threonine phosphatase activity"/>
    <property type="evidence" value="ECO:0007669"/>
    <property type="project" value="InterPro"/>
</dbReference>
<dbReference type="SMART" id="SM00332">
    <property type="entry name" value="PP2Cc"/>
    <property type="match status" value="1"/>
</dbReference>
<protein>
    <recommendedName>
        <fullName evidence="2">PPM-type phosphatase domain-containing protein</fullName>
    </recommendedName>
</protein>
<dbReference type="Pfam" id="PF00481">
    <property type="entry name" value="PP2C"/>
    <property type="match status" value="1"/>
</dbReference>
<dbReference type="InterPro" id="IPR015655">
    <property type="entry name" value="PP2C"/>
</dbReference>
<dbReference type="Proteomes" id="UP000186817">
    <property type="component" value="Unassembled WGS sequence"/>
</dbReference>
<reference evidence="3 4" key="1">
    <citation type="submission" date="2016-02" db="EMBL/GenBank/DDBJ databases">
        <title>Genome analysis of coral dinoflagellate symbionts highlights evolutionary adaptations to a symbiotic lifestyle.</title>
        <authorList>
            <person name="Aranda M."/>
            <person name="Li Y."/>
            <person name="Liew Y.J."/>
            <person name="Baumgarten S."/>
            <person name="Simakov O."/>
            <person name="Wilson M."/>
            <person name="Piel J."/>
            <person name="Ashoor H."/>
            <person name="Bougouffa S."/>
            <person name="Bajic V.B."/>
            <person name="Ryu T."/>
            <person name="Ravasi T."/>
            <person name="Bayer T."/>
            <person name="Micklem G."/>
            <person name="Kim H."/>
            <person name="Bhak J."/>
            <person name="Lajeunesse T.C."/>
            <person name="Voolstra C.R."/>
        </authorList>
    </citation>
    <scope>NUCLEOTIDE SEQUENCE [LARGE SCALE GENOMIC DNA]</scope>
    <source>
        <strain evidence="3 4">CCMP2467</strain>
    </source>
</reference>
<dbReference type="PANTHER" id="PTHR47992">
    <property type="entry name" value="PROTEIN PHOSPHATASE"/>
    <property type="match status" value="1"/>
</dbReference>
<dbReference type="Gene3D" id="3.60.40.10">
    <property type="entry name" value="PPM-type phosphatase domain"/>
    <property type="match status" value="1"/>
</dbReference>
<dbReference type="EMBL" id="LSRX01000245">
    <property type="protein sequence ID" value="OLQ03128.1"/>
    <property type="molecule type" value="Genomic_DNA"/>
</dbReference>
<accession>A0A1Q9E6U1</accession>
<dbReference type="OMA" id="WDIICVM"/>
<dbReference type="InterPro" id="IPR001932">
    <property type="entry name" value="PPM-type_phosphatase-like_dom"/>
</dbReference>
<sequence>MGCMPNYVTETMRGLTLPVQKAVDPKWSTELKKVNAKVGACIKYQNGISSSMPGQISPELPFMWKKDYLSNPPTPYFEPGTAPVIPAAAPAPKPPAAPAAEVVQEAAKEPTSAEPPTASQPPAAAPLPNLPRGKIAQQDYRKCWEDHTFCFVYGTLTGSNTPGIERELEWYGAVTDAEMKRWAYTCRKGHKGAVDNTPNQDNFSMAHFKNGWRMLCCMDGHGPFGQLVATTAVQSLPYLVALSNFEAADIPKVLTHAFEEVHFNVEATALVDQWSTETSGCTAVATLWKGNQVYIAHVGDSRCVIGSKSQILHESADHKPSNAVEKQRIEENGGEIHTEVYPDGWTEHRIFVKGTDKPGLSMSRSIGDQIVKPIGVMPTPEVRKVEIRREDEPFMVLASDGVWEFLTSETVVKAATSTLRGRGVQQTVQDLYEAAKQCWHNAESDYCDDITAILVEFE</sequence>